<feature type="domain" description="Radical SAM core" evidence="6">
    <location>
        <begin position="49"/>
        <end position="144"/>
    </location>
</feature>
<dbReference type="GO" id="GO:0046872">
    <property type="term" value="F:metal ion binding"/>
    <property type="evidence" value="ECO:0007669"/>
    <property type="project" value="UniProtKB-KW"/>
</dbReference>
<evidence type="ECO:0000256" key="2">
    <source>
        <dbReference type="ARBA" id="ARBA00022691"/>
    </source>
</evidence>
<dbReference type="InterPro" id="IPR058240">
    <property type="entry name" value="rSAM_sf"/>
</dbReference>
<evidence type="ECO:0000259" key="6">
    <source>
        <dbReference type="Pfam" id="PF04055"/>
    </source>
</evidence>
<reference evidence="8" key="2">
    <citation type="submission" date="2019-01" db="EMBL/GenBank/DDBJ databases">
        <title>Genome sequence of Desulfonema ishimotonii strain Tokyo 01.</title>
        <authorList>
            <person name="Fukui M."/>
        </authorList>
    </citation>
    <scope>NUCLEOTIDE SEQUENCE [LARGE SCALE GENOMIC DNA]</scope>
    <source>
        <strain evidence="8">Tokyo 01</strain>
    </source>
</reference>
<dbReference type="Pfam" id="PF04055">
    <property type="entry name" value="Radical_SAM"/>
    <property type="match status" value="1"/>
</dbReference>
<keyword evidence="5" id="KW-0411">Iron-sulfur</keyword>
<accession>A0A401FRV7</accession>
<evidence type="ECO:0000313" key="7">
    <source>
        <dbReference type="EMBL" id="GBC59709.1"/>
    </source>
</evidence>
<name>A0A401FRV7_9BACT</name>
<dbReference type="Proteomes" id="UP000288096">
    <property type="component" value="Unassembled WGS sequence"/>
</dbReference>
<dbReference type="OrthoDB" id="9782387at2"/>
<evidence type="ECO:0000313" key="8">
    <source>
        <dbReference type="Proteomes" id="UP000288096"/>
    </source>
</evidence>
<dbReference type="InterPro" id="IPR013785">
    <property type="entry name" value="Aldolase_TIM"/>
</dbReference>
<keyword evidence="4" id="KW-0408">Iron</keyword>
<comment type="cofactor">
    <cofactor evidence="1">
        <name>[4Fe-4S] cluster</name>
        <dbReference type="ChEBI" id="CHEBI:49883"/>
    </cofactor>
</comment>
<dbReference type="CDD" id="cd01335">
    <property type="entry name" value="Radical_SAM"/>
    <property type="match status" value="1"/>
</dbReference>
<dbReference type="PANTHER" id="PTHR11228">
    <property type="entry name" value="RADICAL SAM DOMAIN PROTEIN"/>
    <property type="match status" value="1"/>
</dbReference>
<dbReference type="AlphaFoldDB" id="A0A401FRV7"/>
<evidence type="ECO:0000256" key="1">
    <source>
        <dbReference type="ARBA" id="ARBA00001966"/>
    </source>
</evidence>
<dbReference type="InterPro" id="IPR007197">
    <property type="entry name" value="rSAM"/>
</dbReference>
<dbReference type="PANTHER" id="PTHR11228:SF7">
    <property type="entry name" value="PQQA PEPTIDE CYCLASE"/>
    <property type="match status" value="1"/>
</dbReference>
<evidence type="ECO:0000256" key="5">
    <source>
        <dbReference type="ARBA" id="ARBA00023014"/>
    </source>
</evidence>
<protein>
    <submittedName>
        <fullName evidence="7">Molybdenum cofactor biosynthesis family protein</fullName>
    </submittedName>
</protein>
<dbReference type="GO" id="GO:0003824">
    <property type="term" value="F:catalytic activity"/>
    <property type="evidence" value="ECO:0007669"/>
    <property type="project" value="InterPro"/>
</dbReference>
<dbReference type="EMBL" id="BEXT01000001">
    <property type="protein sequence ID" value="GBC59709.1"/>
    <property type="molecule type" value="Genomic_DNA"/>
</dbReference>
<dbReference type="Gene3D" id="3.20.20.70">
    <property type="entry name" value="Aldolase class I"/>
    <property type="match status" value="1"/>
</dbReference>
<dbReference type="SFLD" id="SFLDS00029">
    <property type="entry name" value="Radical_SAM"/>
    <property type="match status" value="1"/>
</dbReference>
<gene>
    <name evidence="7" type="ORF">DENIS_0650</name>
</gene>
<keyword evidence="3" id="KW-0479">Metal-binding</keyword>
<organism evidence="7 8">
    <name type="scientific">Desulfonema ishimotonii</name>
    <dbReference type="NCBI Taxonomy" id="45657"/>
    <lineage>
        <taxon>Bacteria</taxon>
        <taxon>Pseudomonadati</taxon>
        <taxon>Thermodesulfobacteriota</taxon>
        <taxon>Desulfobacteria</taxon>
        <taxon>Desulfobacterales</taxon>
        <taxon>Desulfococcaceae</taxon>
        <taxon>Desulfonema</taxon>
    </lineage>
</organism>
<dbReference type="InterPro" id="IPR050377">
    <property type="entry name" value="Radical_SAM_PqqE_MftC-like"/>
</dbReference>
<proteinExistence type="predicted"/>
<dbReference type="SUPFAM" id="SSF102114">
    <property type="entry name" value="Radical SAM enzymes"/>
    <property type="match status" value="1"/>
</dbReference>
<evidence type="ECO:0000256" key="4">
    <source>
        <dbReference type="ARBA" id="ARBA00023004"/>
    </source>
</evidence>
<comment type="caution">
    <text evidence="7">The sequence shown here is derived from an EMBL/GenBank/DDBJ whole genome shotgun (WGS) entry which is preliminary data.</text>
</comment>
<reference evidence="8" key="1">
    <citation type="submission" date="2017-11" db="EMBL/GenBank/DDBJ databases">
        <authorList>
            <person name="Watanabe M."/>
            <person name="Kojima H."/>
        </authorList>
    </citation>
    <scope>NUCLEOTIDE SEQUENCE [LARGE SCALE GENOMIC DNA]</scope>
    <source>
        <strain evidence="8">Tokyo 01</strain>
    </source>
</reference>
<evidence type="ECO:0000256" key="3">
    <source>
        <dbReference type="ARBA" id="ARBA00022723"/>
    </source>
</evidence>
<sequence length="273" mass="31308">MAIRKIHRNITLWRLTSDFYQFVRSQRFLTRRMGQPFSRSRKFVEMDITWRCNLKCPNCNRSCTQVPSRREMSVGQVASFIRESIAMGAQWERIRVLGGEPTLHRGFFAILELLRHYRAAHNPGLRIVVCTNGHGDRVNRVLDRIPAGIAVKNTFKTAGPRLFRPFNVAPVDTHRYRFADYSGGCRIISECGIGVTPLGCYPCAIAGGIDRIFGFGLGRKKLPLPDDEMRDHLKIFCRLCGHFGFAWPTRKPEISKTWENAYRNCRAGNSSER</sequence>
<dbReference type="GO" id="GO:0051536">
    <property type="term" value="F:iron-sulfur cluster binding"/>
    <property type="evidence" value="ECO:0007669"/>
    <property type="project" value="UniProtKB-KW"/>
</dbReference>
<keyword evidence="2" id="KW-0949">S-adenosyl-L-methionine</keyword>
<dbReference type="RefSeq" id="WP_124327201.1">
    <property type="nucleotide sequence ID" value="NZ_BEXT01000001.1"/>
</dbReference>
<keyword evidence="8" id="KW-1185">Reference proteome</keyword>